<comment type="caution">
    <text evidence="1">The sequence shown here is derived from an EMBL/GenBank/DDBJ whole genome shotgun (WGS) entry which is preliminary data.</text>
</comment>
<evidence type="ECO:0000313" key="2">
    <source>
        <dbReference type="Proteomes" id="UP001165190"/>
    </source>
</evidence>
<dbReference type="PANTHER" id="PTHR35021:SF7">
    <property type="entry name" value="PROTEIN FB17, PUTATIVE-RELATED"/>
    <property type="match status" value="1"/>
</dbReference>
<dbReference type="PANTHER" id="PTHR35021">
    <property type="match status" value="1"/>
</dbReference>
<dbReference type="EMBL" id="BSYR01000021">
    <property type="protein sequence ID" value="GMI86045.1"/>
    <property type="molecule type" value="Genomic_DNA"/>
</dbReference>
<protein>
    <submittedName>
        <fullName evidence="1">Uncharacterized protein</fullName>
    </submittedName>
</protein>
<reference evidence="1" key="1">
    <citation type="submission" date="2023-05" db="EMBL/GenBank/DDBJ databases">
        <title>Genome and transcriptome analyses reveal genes involved in the formation of fine ridges on petal epidermal cells in Hibiscus trionum.</title>
        <authorList>
            <person name="Koshimizu S."/>
            <person name="Masuda S."/>
            <person name="Ishii T."/>
            <person name="Shirasu K."/>
            <person name="Hoshino A."/>
            <person name="Arita M."/>
        </authorList>
    </citation>
    <scope>NUCLEOTIDE SEQUENCE</scope>
    <source>
        <strain evidence="1">Hamamatsu line</strain>
    </source>
</reference>
<organism evidence="1 2">
    <name type="scientific">Hibiscus trionum</name>
    <name type="common">Flower of an hour</name>
    <dbReference type="NCBI Taxonomy" id="183268"/>
    <lineage>
        <taxon>Eukaryota</taxon>
        <taxon>Viridiplantae</taxon>
        <taxon>Streptophyta</taxon>
        <taxon>Embryophyta</taxon>
        <taxon>Tracheophyta</taxon>
        <taxon>Spermatophyta</taxon>
        <taxon>Magnoliopsida</taxon>
        <taxon>eudicotyledons</taxon>
        <taxon>Gunneridae</taxon>
        <taxon>Pentapetalae</taxon>
        <taxon>rosids</taxon>
        <taxon>malvids</taxon>
        <taxon>Malvales</taxon>
        <taxon>Malvaceae</taxon>
        <taxon>Malvoideae</taxon>
        <taxon>Hibiscus</taxon>
    </lineage>
</organism>
<name>A0A9W7M517_HIBTR</name>
<sequence>MNVLQNLQEMVPVNVVPTVTNDYMSQNQTNYQAGECNNGDADVTDIFIKLEAGDESKVNFSDFAGLDGERITLGRYSFPHSLHPIVTKTVDAYGDVSTSSRMNQNIVEMVYIIFCASIKEMSDLRLEQVTEDRILKWRDAIKDALRINFNVDFAMKHLKKIACAYIGLIERQKLNNVASRISDLETELSAEKQKHAKICERSKVFMGATEEFSSKPVSSVMFPTLPTLIVDWSLLYC</sequence>
<dbReference type="Proteomes" id="UP001165190">
    <property type="component" value="Unassembled WGS sequence"/>
</dbReference>
<dbReference type="AlphaFoldDB" id="A0A9W7M517"/>
<keyword evidence="2" id="KW-1185">Reference proteome</keyword>
<proteinExistence type="predicted"/>
<evidence type="ECO:0000313" key="1">
    <source>
        <dbReference type="EMBL" id="GMI86045.1"/>
    </source>
</evidence>
<dbReference type="OrthoDB" id="992742at2759"/>
<accession>A0A9W7M517</accession>
<gene>
    <name evidence="1" type="ORF">HRI_002273800</name>
</gene>